<dbReference type="Proteomes" id="UP001236657">
    <property type="component" value="Chromosome"/>
</dbReference>
<dbReference type="EMBL" id="CP133218">
    <property type="protein sequence ID" value="WML89842.1"/>
    <property type="molecule type" value="Genomic_DNA"/>
</dbReference>
<dbReference type="InterPro" id="IPR015813">
    <property type="entry name" value="Pyrv/PenolPyrv_kinase-like_dom"/>
</dbReference>
<dbReference type="NCBIfam" id="NF000584">
    <property type="entry name" value="PRK00009.1"/>
    <property type="match status" value="1"/>
</dbReference>
<comment type="function">
    <text evidence="2 10">Forms oxaloacetate, a four-carbon dicarboxylic acid source for the tricarboxylic acid cycle.</text>
</comment>
<organism evidence="13 14">
    <name type="scientific">Thiothrix lacustris</name>
    <dbReference type="NCBI Taxonomy" id="525917"/>
    <lineage>
        <taxon>Bacteria</taxon>
        <taxon>Pseudomonadati</taxon>
        <taxon>Pseudomonadota</taxon>
        <taxon>Gammaproteobacteria</taxon>
        <taxon>Thiotrichales</taxon>
        <taxon>Thiotrichaceae</taxon>
        <taxon>Thiothrix</taxon>
    </lineage>
</organism>
<dbReference type="PROSITE" id="PS00393">
    <property type="entry name" value="PEPCASE_2"/>
    <property type="match status" value="1"/>
</dbReference>
<dbReference type="PANTHER" id="PTHR30523">
    <property type="entry name" value="PHOSPHOENOLPYRUVATE CARBOXYLASE"/>
    <property type="match status" value="1"/>
</dbReference>
<comment type="cofactor">
    <cofactor evidence="1 10">
        <name>Mg(2+)</name>
        <dbReference type="ChEBI" id="CHEBI:18420"/>
    </cofactor>
</comment>
<protein>
    <recommendedName>
        <fullName evidence="5 10">Phosphoenolpyruvate carboxylase</fullName>
        <shortName evidence="10">PEPC</shortName>
        <shortName evidence="10">PEPCase</shortName>
        <ecNumber evidence="4 10">4.1.1.31</ecNumber>
    </recommendedName>
</protein>
<evidence type="ECO:0000313" key="13">
    <source>
        <dbReference type="EMBL" id="WML89842.1"/>
    </source>
</evidence>
<dbReference type="RefSeq" id="WP_308894119.1">
    <property type="nucleotide sequence ID" value="NZ_CP133218.1"/>
</dbReference>
<keyword evidence="6 10" id="KW-0460">Magnesium</keyword>
<accession>A0ABY9MNA1</accession>
<evidence type="ECO:0000256" key="12">
    <source>
        <dbReference type="PROSITE-ProRule" id="PRU10112"/>
    </source>
</evidence>
<evidence type="ECO:0000256" key="8">
    <source>
        <dbReference type="ARBA" id="ARBA00023300"/>
    </source>
</evidence>
<dbReference type="GO" id="GO:0008964">
    <property type="term" value="F:phosphoenolpyruvate carboxylase activity"/>
    <property type="evidence" value="ECO:0007669"/>
    <property type="project" value="UniProtKB-EC"/>
</dbReference>
<feature type="active site" evidence="10 11">
    <location>
        <position position="150"/>
    </location>
</feature>
<keyword evidence="14" id="KW-1185">Reference proteome</keyword>
<dbReference type="PANTHER" id="PTHR30523:SF46">
    <property type="entry name" value="PHOSPHOENOLPYRUVATE CARBOXYLASE"/>
    <property type="match status" value="1"/>
</dbReference>
<evidence type="ECO:0000256" key="10">
    <source>
        <dbReference type="HAMAP-Rule" id="MF_00595"/>
    </source>
</evidence>
<comment type="subunit">
    <text evidence="10">Homotetramer.</text>
</comment>
<comment type="similarity">
    <text evidence="3 10">Belongs to the PEPCase type 1 family.</text>
</comment>
<dbReference type="EC" id="4.1.1.31" evidence="4 10"/>
<evidence type="ECO:0000256" key="6">
    <source>
        <dbReference type="ARBA" id="ARBA00022842"/>
    </source>
</evidence>
<evidence type="ECO:0000256" key="5">
    <source>
        <dbReference type="ARBA" id="ARBA00022419"/>
    </source>
</evidence>
<evidence type="ECO:0000256" key="1">
    <source>
        <dbReference type="ARBA" id="ARBA00001946"/>
    </source>
</evidence>
<sequence length="939" mass="107277">MNTTTDKPFDVAKLQENSRQFGELLGEVIREQEGEAVYNAVEKLRRGYILLRTGNDDTIRTDMMNFIDGLDVDMLEQVIRAFNTFYILTNIVEEDFQHRERRREIQKADSALWKGSVRRTVLELQQNGMTAEELQFLFNQMRYTPVFTAHPTEARRRSMMEIQRRIFLVIDQLSNNPEASERESLIRHLKAQIQLMWRTNEVRTRKPTVEDEIRYGLYYFRESLFDAIPTVYRYYERAARIAYGSGSVIVPSFLRFGSWIGGDRDGNPFVTPALTRQAIRMQMQLALEEYTQRVKALRSILSHSLEFITPTPEFSAYLQQEDQRIGIGEVVFHYAQESFQQEPYRRLLSIMHHKLQETLNAVNARLEHGHANLSTDAYTDVTEFIQELYLIRDSLRSHGDHVIAGRELKDLIRLAETCGFGLYKLDIRQESTIHSETVAEVLQLSGLCHNYLELPENERMEILAELILRPRLPMPHRPKLSERTAETLEIFDSMLEMRNEAGAGIFGTYVISMTHHASHIMEVMLLAHMAGLVGYDANRKLFCNIQISPLFETIDDLKRITEVLSHLLENEAYRLLLSASGNMQEVMLGYSDSCKDGGILASNWNLYNAQKEVITLTDKYGVKCRLFHGRGGTVGRGGGPTHEAIIAQPPDTVHGQIKFTEQGEVLAAKYSNVETAVYELGVGSTGLLKASIGLLKKRGSYPQEFLNAMSDIAATGEHSYRQLTDWTPGLMDYFYEATPVQEIALLNIGSRPSHRKKTVRDKGSIRAIPWVFGWAQSRHTLPAWYGIGTALSTFRAAHPDNSALLERMYNEWPAFRSLLSNTQMALYKGEMDTASEYAELATDQASAQAIFANIRTEYNLTVDEVLKTARLGTLMEDTPLLQYSLQRRDPYLDPLNHIQITLIRRHRQYVEETGNTDSPWLPVLLRTINAIAAGMRNTG</sequence>
<dbReference type="InterPro" id="IPR021135">
    <property type="entry name" value="PEP_COase"/>
</dbReference>
<dbReference type="InterPro" id="IPR022805">
    <property type="entry name" value="PEP_COase_bac/pln-type"/>
</dbReference>
<keyword evidence="7 10" id="KW-0456">Lyase</keyword>
<dbReference type="InterPro" id="IPR033129">
    <property type="entry name" value="PEPCASE_His_AS"/>
</dbReference>
<evidence type="ECO:0000256" key="3">
    <source>
        <dbReference type="ARBA" id="ARBA00008346"/>
    </source>
</evidence>
<dbReference type="SUPFAM" id="SSF51621">
    <property type="entry name" value="Phosphoenolpyruvate/pyruvate domain"/>
    <property type="match status" value="1"/>
</dbReference>
<dbReference type="InterPro" id="IPR018129">
    <property type="entry name" value="PEP_COase_Lys_AS"/>
</dbReference>
<comment type="catalytic activity">
    <reaction evidence="9 10">
        <text>oxaloacetate + phosphate = phosphoenolpyruvate + hydrogencarbonate</text>
        <dbReference type="Rhea" id="RHEA:28370"/>
        <dbReference type="ChEBI" id="CHEBI:16452"/>
        <dbReference type="ChEBI" id="CHEBI:17544"/>
        <dbReference type="ChEBI" id="CHEBI:43474"/>
        <dbReference type="ChEBI" id="CHEBI:58702"/>
        <dbReference type="EC" id="4.1.1.31"/>
    </reaction>
</comment>
<dbReference type="Gene3D" id="1.20.1440.90">
    <property type="entry name" value="Phosphoenolpyruvate/pyruvate domain"/>
    <property type="match status" value="1"/>
</dbReference>
<proteinExistence type="inferred from homology"/>
<evidence type="ECO:0000256" key="4">
    <source>
        <dbReference type="ARBA" id="ARBA00012305"/>
    </source>
</evidence>
<dbReference type="PROSITE" id="PS00781">
    <property type="entry name" value="PEPCASE_1"/>
    <property type="match status" value="1"/>
</dbReference>
<keyword evidence="8 10" id="KW-0120">Carbon dioxide fixation</keyword>
<reference evidence="13 14" key="1">
    <citation type="submission" date="2023-08" db="EMBL/GenBank/DDBJ databases">
        <title>New molecular markers tilS and rpoB for phylogenetic and monitoring studies of the genus Thiothrix biodiversity.</title>
        <authorList>
            <person name="Ravin N.V."/>
            <person name="Smolyakov D."/>
            <person name="Markov N.D."/>
            <person name="Beletsky A.V."/>
            <person name="Mardanov A.V."/>
            <person name="Rudenko T.S."/>
            <person name="Grabovich M.Y."/>
        </authorList>
    </citation>
    <scope>NUCLEOTIDE SEQUENCE [LARGE SCALE GENOMIC DNA]</scope>
    <source>
        <strain evidence="13 14">MK1</strain>
    </source>
</reference>
<evidence type="ECO:0000256" key="9">
    <source>
        <dbReference type="ARBA" id="ARBA00048995"/>
    </source>
</evidence>
<name>A0ABY9MNA1_9GAMM</name>
<feature type="active site" evidence="10 12">
    <location>
        <position position="595"/>
    </location>
</feature>
<dbReference type="Pfam" id="PF00311">
    <property type="entry name" value="PEPcase"/>
    <property type="match status" value="1"/>
</dbReference>
<evidence type="ECO:0000313" key="14">
    <source>
        <dbReference type="Proteomes" id="UP001236657"/>
    </source>
</evidence>
<evidence type="ECO:0000256" key="7">
    <source>
        <dbReference type="ARBA" id="ARBA00023239"/>
    </source>
</evidence>
<evidence type="ECO:0000256" key="2">
    <source>
        <dbReference type="ARBA" id="ARBA00003670"/>
    </source>
</evidence>
<evidence type="ECO:0000256" key="11">
    <source>
        <dbReference type="PROSITE-ProRule" id="PRU10111"/>
    </source>
</evidence>
<dbReference type="HAMAP" id="MF_00595">
    <property type="entry name" value="PEPcase_type1"/>
    <property type="match status" value="1"/>
</dbReference>
<gene>
    <name evidence="10 13" type="primary">ppc</name>
    <name evidence="13" type="ORF">RCF98_12775</name>
</gene>
<dbReference type="PRINTS" id="PR00150">
    <property type="entry name" value="PEPCARBXLASE"/>
</dbReference>